<gene>
    <name evidence="5" type="ORF">EGW08_007737</name>
</gene>
<organism evidence="5 6">
    <name type="scientific">Elysia chlorotica</name>
    <name type="common">Eastern emerald elysia</name>
    <name type="synonym">Sea slug</name>
    <dbReference type="NCBI Taxonomy" id="188477"/>
    <lineage>
        <taxon>Eukaryota</taxon>
        <taxon>Metazoa</taxon>
        <taxon>Spiralia</taxon>
        <taxon>Lophotrochozoa</taxon>
        <taxon>Mollusca</taxon>
        <taxon>Gastropoda</taxon>
        <taxon>Heterobranchia</taxon>
        <taxon>Euthyneura</taxon>
        <taxon>Panpulmonata</taxon>
        <taxon>Sacoglossa</taxon>
        <taxon>Placobranchoidea</taxon>
        <taxon>Plakobranchidae</taxon>
        <taxon>Elysia</taxon>
    </lineage>
</organism>
<feature type="domain" description="DUF2428" evidence="3">
    <location>
        <begin position="4"/>
        <end position="253"/>
    </location>
</feature>
<evidence type="ECO:0000313" key="6">
    <source>
        <dbReference type="Proteomes" id="UP000271974"/>
    </source>
</evidence>
<sequence length="771" mass="86102">KLNYRVIDFILDILAGGKSIADCPSFADIGSALENLVSLDDQDGETTTLSPEFQLLLSWCWINLKESCSCLAGITSSSLLFEKKSCLDQTVLHSVGKKFIQVLTTCRHRGAIEGCRSGLYQFSLSLMASDAEELAHIPRVILQEVLESLSGNYLTSSVTRRSAGLPIIVQTILLASCRSGDLILLEATVKDLYSFAIEPLPQEHSQQHDLRQSHALNILKTIFCDASLAPRLMSLLSQVVVLVIEGFDSPSWAIRNAATQLISTLVTRIFGQKSKISSGGSMSLEEFAALHSELLSYICSKLDTYMESSETLVRPSLYVMLTILANIGPMPKRQHSDSRRLFLQRAAEFFLGSPVYSLRNLAAQVWVSLSPLDQAEATLQEILRHLVKNRKLNLLHGWMLCAYKIFSTGHKSSEVSHVLINFCVTNNWLMRGCPSCLLIASLVMQTIQLALGHTGEMTQQLCTELWSLCEHFLVSLTIDTHALQVAKKQCLRDCIKTLHILCKKCTNPDFEIKFQSVLEKILACNDTDLQTEVLECLYEGLKGNSLTLGDNLLSLLWNKMLYSSHSLSFIKTVDILLILRLKKCLIADETNIQVCEAIISEPNYRNTLCLRKAVFELEGISIGMSSNEKLVERMRALTAWCNQEVQFSCPTANESIRLSAASSLRTCGARIIDFCIEHKDLEHVDVCLVSIVKSTLTLLEDTEDDVRQEVSLFISDLCNQAKTHYSIAYLAFSEFISERLFWSSSVCSLLLEFLYRNESISNTVTSAFNSE</sequence>
<evidence type="ECO:0000256" key="2">
    <source>
        <dbReference type="ARBA" id="ARBA00022694"/>
    </source>
</evidence>
<comment type="caution">
    <text evidence="5">The sequence shown here is derived from an EMBL/GenBank/DDBJ whole genome shotgun (WGS) entry which is preliminary data.</text>
</comment>
<proteinExistence type="inferred from homology"/>
<reference evidence="5 6" key="1">
    <citation type="submission" date="2019-01" db="EMBL/GenBank/DDBJ databases">
        <title>A draft genome assembly of the solar-powered sea slug Elysia chlorotica.</title>
        <authorList>
            <person name="Cai H."/>
            <person name="Li Q."/>
            <person name="Fang X."/>
            <person name="Li J."/>
            <person name="Curtis N.E."/>
            <person name="Altenburger A."/>
            <person name="Shibata T."/>
            <person name="Feng M."/>
            <person name="Maeda T."/>
            <person name="Schwartz J.A."/>
            <person name="Shigenobu S."/>
            <person name="Lundholm N."/>
            <person name="Nishiyama T."/>
            <person name="Yang H."/>
            <person name="Hasebe M."/>
            <person name="Li S."/>
            <person name="Pierce S.K."/>
            <person name="Wang J."/>
        </authorList>
    </citation>
    <scope>NUCLEOTIDE SEQUENCE [LARGE SCALE GENOMIC DNA]</scope>
    <source>
        <strain evidence="5">EC2010</strain>
        <tissue evidence="5">Whole organism of an adult</tissue>
    </source>
</reference>
<protein>
    <submittedName>
        <fullName evidence="5">Uncharacterized protein</fullName>
    </submittedName>
</protein>
<dbReference type="SUPFAM" id="SSF48371">
    <property type="entry name" value="ARM repeat"/>
    <property type="match status" value="1"/>
</dbReference>
<comment type="similarity">
    <text evidence="1">Belongs to the THADA family.</text>
</comment>
<keyword evidence="6" id="KW-1185">Reference proteome</keyword>
<dbReference type="InterPro" id="IPR051954">
    <property type="entry name" value="tRNA_methyltransferase_THADA"/>
</dbReference>
<evidence type="ECO:0000313" key="5">
    <source>
        <dbReference type="EMBL" id="RUS84498.1"/>
    </source>
</evidence>
<dbReference type="Proteomes" id="UP000271974">
    <property type="component" value="Unassembled WGS sequence"/>
</dbReference>
<dbReference type="GO" id="GO:0005829">
    <property type="term" value="C:cytosol"/>
    <property type="evidence" value="ECO:0007669"/>
    <property type="project" value="TreeGrafter"/>
</dbReference>
<dbReference type="PANTHER" id="PTHR14387:SF0">
    <property type="entry name" value="DUF2428 DOMAIN-CONTAINING PROTEIN"/>
    <property type="match status" value="1"/>
</dbReference>
<dbReference type="InterPro" id="IPR056842">
    <property type="entry name" value="THADA-like_TPR_C"/>
</dbReference>
<dbReference type="OrthoDB" id="73997at2759"/>
<dbReference type="Pfam" id="PF10350">
    <property type="entry name" value="DUF2428"/>
    <property type="match status" value="1"/>
</dbReference>
<dbReference type="AlphaFoldDB" id="A0A433TSJ6"/>
<dbReference type="PANTHER" id="PTHR14387">
    <property type="entry name" value="THADA/DEATH RECEPTOR INTERACTING PROTEIN"/>
    <property type="match status" value="1"/>
</dbReference>
<keyword evidence="2" id="KW-0819">tRNA processing</keyword>
<dbReference type="InterPro" id="IPR019442">
    <property type="entry name" value="THADA/TRM732_DUF2428"/>
</dbReference>
<dbReference type="EMBL" id="RQTK01000203">
    <property type="protein sequence ID" value="RUS84498.1"/>
    <property type="molecule type" value="Genomic_DNA"/>
</dbReference>
<evidence type="ECO:0000256" key="1">
    <source>
        <dbReference type="ARBA" id="ARBA00010409"/>
    </source>
</evidence>
<dbReference type="Pfam" id="PF25151">
    <property type="entry name" value="TPR_Trm732_C"/>
    <property type="match status" value="1"/>
</dbReference>
<evidence type="ECO:0000259" key="3">
    <source>
        <dbReference type="Pfam" id="PF10350"/>
    </source>
</evidence>
<dbReference type="STRING" id="188477.A0A433TSJ6"/>
<name>A0A433TSJ6_ELYCH</name>
<accession>A0A433TSJ6</accession>
<evidence type="ECO:0000259" key="4">
    <source>
        <dbReference type="Pfam" id="PF25151"/>
    </source>
</evidence>
<feature type="non-terminal residue" evidence="5">
    <location>
        <position position="1"/>
    </location>
</feature>
<dbReference type="InterPro" id="IPR016024">
    <property type="entry name" value="ARM-type_fold"/>
</dbReference>
<dbReference type="GO" id="GO:0030488">
    <property type="term" value="P:tRNA methylation"/>
    <property type="evidence" value="ECO:0007669"/>
    <property type="project" value="TreeGrafter"/>
</dbReference>
<feature type="domain" description="tRNA (32-2'-O)-methyltransferase regulator THADA-like C-terminal TPR repeats region" evidence="4">
    <location>
        <begin position="255"/>
        <end position="402"/>
    </location>
</feature>